<dbReference type="InterPro" id="IPR015683">
    <property type="entry name" value="Ionotropic_Glu_rcpt"/>
</dbReference>
<accession>A0A7M7QAI0</accession>
<proteinExistence type="predicted"/>
<organism evidence="7 8">
    <name type="scientific">Nasonia vitripennis</name>
    <name type="common">Parasitic wasp</name>
    <dbReference type="NCBI Taxonomy" id="7425"/>
    <lineage>
        <taxon>Eukaryota</taxon>
        <taxon>Metazoa</taxon>
        <taxon>Ecdysozoa</taxon>
        <taxon>Arthropoda</taxon>
        <taxon>Hexapoda</taxon>
        <taxon>Insecta</taxon>
        <taxon>Pterygota</taxon>
        <taxon>Neoptera</taxon>
        <taxon>Endopterygota</taxon>
        <taxon>Hymenoptera</taxon>
        <taxon>Apocrita</taxon>
        <taxon>Proctotrupomorpha</taxon>
        <taxon>Chalcidoidea</taxon>
        <taxon>Pteromalidae</taxon>
        <taxon>Pteromalinae</taxon>
        <taxon>Nasonia</taxon>
    </lineage>
</organism>
<dbReference type="SUPFAM" id="SSF53822">
    <property type="entry name" value="Periplasmic binding protein-like I"/>
    <property type="match status" value="1"/>
</dbReference>
<dbReference type="OrthoDB" id="5984008at2759"/>
<keyword evidence="3" id="KW-1133">Transmembrane helix</keyword>
<dbReference type="InterPro" id="IPR001828">
    <property type="entry name" value="ANF_lig-bd_rcpt"/>
</dbReference>
<feature type="domain" description="Receptor ligand binding region" evidence="6">
    <location>
        <begin position="36"/>
        <end position="271"/>
    </location>
</feature>
<dbReference type="InParanoid" id="A0A7M7QAI0"/>
<dbReference type="SMR" id="A0A7M7QAI0"/>
<dbReference type="EnsemblMetazoa" id="XM_031927139">
    <property type="protein sequence ID" value="XP_031782999"/>
    <property type="gene ID" value="LOC116416881"/>
</dbReference>
<sequence>MNFLGTFLIIHFMYCHALPDIIRIGGLFHSTDSKQEIAFRYAVEKINGNRDILPKSRLSAQIEQISPQDSFHASKRVCHLLKTGIAAIFGPQSAHTASHVQSICDTMEIPHLETRWDFRLKREGCLVNLYPHPTTLSKAYVDLVKAMGWKSFTIIYENNEGLVRLQELLKAHGPTEHPITIKQLGEDSKAKHGYRPLLKQIKNSAESHIVLDCSIDKIYTVLKQAQEIGMMTDYHSYFITSLDLHAVDLSEFKHGGTNITAFRIVNPEKTQNVVQDWIFGEQRYLRKLNMDQTEILGGEVLLKEKLSILVDKNP</sequence>
<dbReference type="Proteomes" id="UP000002358">
    <property type="component" value="Unassembled WGS sequence"/>
</dbReference>
<dbReference type="InterPro" id="IPR028082">
    <property type="entry name" value="Peripla_BP_I"/>
</dbReference>
<keyword evidence="8" id="KW-1185">Reference proteome</keyword>
<evidence type="ECO:0000256" key="5">
    <source>
        <dbReference type="SAM" id="SignalP"/>
    </source>
</evidence>
<evidence type="ECO:0000256" key="1">
    <source>
        <dbReference type="ARBA" id="ARBA00004370"/>
    </source>
</evidence>
<dbReference type="RefSeq" id="XP_031782999.1">
    <property type="nucleotide sequence ID" value="XM_031927139.2"/>
</dbReference>
<feature type="chain" id="PRO_5033597363" description="Receptor ligand binding region domain-containing protein" evidence="5">
    <location>
        <begin position="18"/>
        <end position="314"/>
    </location>
</feature>
<comment type="subcellular location">
    <subcellularLocation>
        <location evidence="1">Membrane</location>
    </subcellularLocation>
</comment>
<protein>
    <recommendedName>
        <fullName evidence="6">Receptor ligand binding region domain-containing protein</fullName>
    </recommendedName>
</protein>
<dbReference type="RefSeq" id="XP_031782997.1">
    <property type="nucleotide sequence ID" value="XM_031927137.2"/>
</dbReference>
<name>A0A7M7QAI0_NASVI</name>
<dbReference type="FunFam" id="3.40.50.2300:FF:000106">
    <property type="entry name" value="Glutamate receptor ionotropic, kainate"/>
    <property type="match status" value="1"/>
</dbReference>
<evidence type="ECO:0000256" key="4">
    <source>
        <dbReference type="ARBA" id="ARBA00023136"/>
    </source>
</evidence>
<feature type="signal peptide" evidence="5">
    <location>
        <begin position="1"/>
        <end position="17"/>
    </location>
</feature>
<keyword evidence="5" id="KW-0732">Signal</keyword>
<dbReference type="EnsemblMetazoa" id="XM_031927137">
    <property type="protein sequence ID" value="XP_031782997"/>
    <property type="gene ID" value="LOC116416881"/>
</dbReference>
<dbReference type="CDD" id="cd06382">
    <property type="entry name" value="PBP1_iGluR_Kainate"/>
    <property type="match status" value="1"/>
</dbReference>
<keyword evidence="2" id="KW-0812">Transmembrane</keyword>
<evidence type="ECO:0000313" key="7">
    <source>
        <dbReference type="EnsemblMetazoa" id="XP_031782998"/>
    </source>
</evidence>
<dbReference type="Gene3D" id="3.40.50.2300">
    <property type="match status" value="2"/>
</dbReference>
<reference evidence="7" key="1">
    <citation type="submission" date="2021-01" db="UniProtKB">
        <authorList>
            <consortium name="EnsemblMetazoa"/>
        </authorList>
    </citation>
    <scope>IDENTIFICATION</scope>
</reference>
<dbReference type="EnsemblMetazoa" id="XM_031927138">
    <property type="protein sequence ID" value="XP_031782998"/>
    <property type="gene ID" value="LOC116416881"/>
</dbReference>
<dbReference type="GeneID" id="116416881"/>
<dbReference type="GO" id="GO:0016020">
    <property type="term" value="C:membrane"/>
    <property type="evidence" value="ECO:0007669"/>
    <property type="project" value="UniProtKB-SubCell"/>
</dbReference>
<dbReference type="Pfam" id="PF01094">
    <property type="entry name" value="ANF_receptor"/>
    <property type="match status" value="1"/>
</dbReference>
<evidence type="ECO:0000313" key="8">
    <source>
        <dbReference type="Proteomes" id="UP000002358"/>
    </source>
</evidence>
<evidence type="ECO:0000256" key="3">
    <source>
        <dbReference type="ARBA" id="ARBA00022989"/>
    </source>
</evidence>
<evidence type="ECO:0000259" key="6">
    <source>
        <dbReference type="Pfam" id="PF01094"/>
    </source>
</evidence>
<dbReference type="AlphaFoldDB" id="A0A7M7QAI0"/>
<evidence type="ECO:0000256" key="2">
    <source>
        <dbReference type="ARBA" id="ARBA00022692"/>
    </source>
</evidence>
<dbReference type="KEGG" id="nvi:116416881"/>
<dbReference type="RefSeq" id="XP_031782998.1">
    <property type="nucleotide sequence ID" value="XM_031927138.2"/>
</dbReference>
<keyword evidence="4" id="KW-0472">Membrane</keyword>
<dbReference type="PANTHER" id="PTHR18966">
    <property type="entry name" value="IONOTROPIC GLUTAMATE RECEPTOR"/>
    <property type="match status" value="1"/>
</dbReference>